<name>A0A7Y9WQ67_9BURK</name>
<dbReference type="EMBL" id="JACCAS010000002">
    <property type="protein sequence ID" value="NYH24956.1"/>
    <property type="molecule type" value="Genomic_DNA"/>
</dbReference>
<feature type="region of interest" description="Disordered" evidence="1">
    <location>
        <begin position="1"/>
        <end position="35"/>
    </location>
</feature>
<dbReference type="Pfam" id="PF05239">
    <property type="entry name" value="PRC"/>
    <property type="match status" value="1"/>
</dbReference>
<dbReference type="SUPFAM" id="SSF50346">
    <property type="entry name" value="PRC-barrel domain"/>
    <property type="match status" value="1"/>
</dbReference>
<dbReference type="PANTHER" id="PTHR36505:SF1">
    <property type="entry name" value="BLR1072 PROTEIN"/>
    <property type="match status" value="1"/>
</dbReference>
<evidence type="ECO:0000259" key="2">
    <source>
        <dbReference type="Pfam" id="PF05239"/>
    </source>
</evidence>
<evidence type="ECO:0000313" key="3">
    <source>
        <dbReference type="EMBL" id="NYH24956.1"/>
    </source>
</evidence>
<evidence type="ECO:0000256" key="1">
    <source>
        <dbReference type="SAM" id="MobiDB-lite"/>
    </source>
</evidence>
<gene>
    <name evidence="3" type="ORF">GGD40_004527</name>
</gene>
<sequence length="177" mass="18507">MLNQTQTQAGMSQGQGQGARIVGKGSATADGPGPDVMAAATLDGNKVLSSDGEDIGKIKDIMLDVGSGRVAYAVLSSGGFLGIGDKLMAIPWHALTLDTEQKCFTLNMTAERVKNAPGFDKDHWPAMADQTWATSVHQYYGSEPYWGRGAYDTRDDLGVGDIPAGSSDAPEAGGLKL</sequence>
<organism evidence="3 4">
    <name type="scientific">Paraburkholderia bryophila</name>
    <dbReference type="NCBI Taxonomy" id="420952"/>
    <lineage>
        <taxon>Bacteria</taxon>
        <taxon>Pseudomonadati</taxon>
        <taxon>Pseudomonadota</taxon>
        <taxon>Betaproteobacteria</taxon>
        <taxon>Burkholderiales</taxon>
        <taxon>Burkholderiaceae</taxon>
        <taxon>Paraburkholderia</taxon>
    </lineage>
</organism>
<proteinExistence type="predicted"/>
<dbReference type="InterPro" id="IPR027275">
    <property type="entry name" value="PRC-brl_dom"/>
</dbReference>
<comment type="caution">
    <text evidence="3">The sequence shown here is derived from an EMBL/GenBank/DDBJ whole genome shotgun (WGS) entry which is preliminary data.</text>
</comment>
<evidence type="ECO:0000313" key="4">
    <source>
        <dbReference type="Proteomes" id="UP000540929"/>
    </source>
</evidence>
<dbReference type="Gene3D" id="2.30.30.240">
    <property type="entry name" value="PRC-barrel domain"/>
    <property type="match status" value="1"/>
</dbReference>
<dbReference type="Proteomes" id="UP000540929">
    <property type="component" value="Unassembled WGS sequence"/>
</dbReference>
<reference evidence="3 4" key="1">
    <citation type="submission" date="2020-07" db="EMBL/GenBank/DDBJ databases">
        <title>Exploring microbial biodiversity for novel pathways involved in the catabolism of aromatic compounds derived from lignin.</title>
        <authorList>
            <person name="Elkins J."/>
        </authorList>
    </citation>
    <scope>NUCLEOTIDE SEQUENCE [LARGE SCALE GENOMIC DNA]</scope>
    <source>
        <strain evidence="3 4">H2C3C</strain>
    </source>
</reference>
<feature type="compositionally biased region" description="Low complexity" evidence="1">
    <location>
        <begin position="1"/>
        <end position="14"/>
    </location>
</feature>
<protein>
    <submittedName>
        <fullName evidence="3">Sporulation protein YlmC with PRC-barrel domain</fullName>
    </submittedName>
</protein>
<keyword evidence="4" id="KW-1185">Reference proteome</keyword>
<accession>A0A7Y9WQ67</accession>
<feature type="domain" description="PRC-barrel" evidence="2">
    <location>
        <begin position="35"/>
        <end position="106"/>
    </location>
</feature>
<dbReference type="PANTHER" id="PTHR36505">
    <property type="entry name" value="BLR1072 PROTEIN"/>
    <property type="match status" value="1"/>
</dbReference>
<dbReference type="InterPro" id="IPR011033">
    <property type="entry name" value="PRC_barrel-like_sf"/>
</dbReference>
<dbReference type="RefSeq" id="WP_179745103.1">
    <property type="nucleotide sequence ID" value="NZ_JACCAS010000002.1"/>
</dbReference>
<dbReference type="AlphaFoldDB" id="A0A7Y9WQ67"/>